<sequence length="206" mass="24421">MRVLYFSFLFLALTSCATKKYTKAKLLPEGIKSATEEVYDTSNNQKKLLHKKEMTFTKNGRIKYSKTFDSNGNLLQETEKKLWFTVERYPDKDPYYCKTRWKPNQRERISCYTKKQYKQNESIYHYNKNGSIDKIVDNFNTFNTSQFHYSNNELSKIVITGKDHKIIDELSINCIETDEKGTCLKETRMSNKTGKKQETLIFPRYD</sequence>
<gene>
    <name evidence="1" type="ORF">SAMN05421825_1439</name>
</gene>
<dbReference type="RefSeq" id="WP_089872605.1">
    <property type="nucleotide sequence ID" value="NZ_FNBH01000001.1"/>
</dbReference>
<dbReference type="OrthoDB" id="1347089at2"/>
<evidence type="ECO:0000313" key="2">
    <source>
        <dbReference type="Proteomes" id="UP000199203"/>
    </source>
</evidence>
<organism evidence="1 2">
    <name type="scientific">Epilithonimonas hungarica</name>
    <dbReference type="NCBI Taxonomy" id="454006"/>
    <lineage>
        <taxon>Bacteria</taxon>
        <taxon>Pseudomonadati</taxon>
        <taxon>Bacteroidota</taxon>
        <taxon>Flavobacteriia</taxon>
        <taxon>Flavobacteriales</taxon>
        <taxon>Weeksellaceae</taxon>
        <taxon>Chryseobacterium group</taxon>
        <taxon>Epilithonimonas</taxon>
    </lineage>
</organism>
<proteinExistence type="predicted"/>
<dbReference type="Proteomes" id="UP000199203">
    <property type="component" value="Unassembled WGS sequence"/>
</dbReference>
<protein>
    <submittedName>
        <fullName evidence="1">Uncharacterized protein</fullName>
    </submittedName>
</protein>
<keyword evidence="2" id="KW-1185">Reference proteome</keyword>
<accession>A0A1G7JNJ3</accession>
<dbReference type="PROSITE" id="PS51257">
    <property type="entry name" value="PROKAR_LIPOPROTEIN"/>
    <property type="match status" value="1"/>
</dbReference>
<evidence type="ECO:0000313" key="1">
    <source>
        <dbReference type="EMBL" id="SDF26436.1"/>
    </source>
</evidence>
<reference evidence="2" key="1">
    <citation type="submission" date="2016-10" db="EMBL/GenBank/DDBJ databases">
        <authorList>
            <person name="Varghese N."/>
            <person name="Submissions S."/>
        </authorList>
    </citation>
    <scope>NUCLEOTIDE SEQUENCE [LARGE SCALE GENOMIC DNA]</scope>
    <source>
        <strain evidence="2">DSM 19684</strain>
    </source>
</reference>
<name>A0A1G7JNJ3_9FLAO</name>
<dbReference type="EMBL" id="FNBH01000001">
    <property type="protein sequence ID" value="SDF26436.1"/>
    <property type="molecule type" value="Genomic_DNA"/>
</dbReference>
<dbReference type="AlphaFoldDB" id="A0A1G7JNJ3"/>